<dbReference type="PANTHER" id="PTHR38780:SF1">
    <property type="entry name" value="PROTEIN TUSC"/>
    <property type="match status" value="1"/>
</dbReference>
<protein>
    <submittedName>
        <fullName evidence="2">Sulfur relay protein TusC</fullName>
    </submittedName>
</protein>
<reference evidence="2 3" key="1">
    <citation type="submission" date="2017-04" db="EMBL/GenBank/DDBJ databases">
        <title>Genome Sequence of Marinobacter salarius strain SMR5 Isolated from a culture of the Diatom Skeletonema marinoi.</title>
        <authorList>
            <person name="Topel M."/>
            <person name="Pinder M.I.M."/>
            <person name="Johansson O.N."/>
            <person name="Kourtchenko O."/>
            <person name="Godhe A."/>
            <person name="Clarke A.K."/>
        </authorList>
    </citation>
    <scope>NUCLEOTIDE SEQUENCE [LARGE SCALE GENOMIC DNA]</scope>
    <source>
        <strain evidence="2 3">SMR5</strain>
    </source>
</reference>
<dbReference type="AlphaFoldDB" id="A0A1W6K9S8"/>
<evidence type="ECO:0000313" key="2">
    <source>
        <dbReference type="EMBL" id="ARM84174.1"/>
    </source>
</evidence>
<accession>A0A1W6K9S8</accession>
<organism evidence="2 3">
    <name type="scientific">Marinobacter salarius</name>
    <dbReference type="NCBI Taxonomy" id="1420917"/>
    <lineage>
        <taxon>Bacteria</taxon>
        <taxon>Pseudomonadati</taxon>
        <taxon>Pseudomonadota</taxon>
        <taxon>Gammaproteobacteria</taxon>
        <taxon>Pseudomonadales</taxon>
        <taxon>Marinobacteraceae</taxon>
        <taxon>Marinobacter</taxon>
    </lineage>
</organism>
<dbReference type="Pfam" id="PF02635">
    <property type="entry name" value="DsrE"/>
    <property type="match status" value="1"/>
</dbReference>
<dbReference type="RefSeq" id="WP_085680570.1">
    <property type="nucleotide sequence ID" value="NZ_CP020931.1"/>
</dbReference>
<comment type="similarity">
    <text evidence="1">Belongs to the DsrF/TusC family.</text>
</comment>
<dbReference type="Proteomes" id="UP000193100">
    <property type="component" value="Chromosome"/>
</dbReference>
<dbReference type="EMBL" id="CP020931">
    <property type="protein sequence ID" value="ARM84174.1"/>
    <property type="molecule type" value="Genomic_DNA"/>
</dbReference>
<dbReference type="Gene3D" id="3.40.1260.10">
    <property type="entry name" value="DsrEFH-like"/>
    <property type="match status" value="1"/>
</dbReference>
<name>A0A1W6K9S8_9GAMM</name>
<evidence type="ECO:0000256" key="1">
    <source>
        <dbReference type="ARBA" id="ARBA00005996"/>
    </source>
</evidence>
<evidence type="ECO:0000313" key="3">
    <source>
        <dbReference type="Proteomes" id="UP000193100"/>
    </source>
</evidence>
<dbReference type="InterPro" id="IPR003787">
    <property type="entry name" value="Sulphur_relay_DsrE/F-like"/>
</dbReference>
<dbReference type="PANTHER" id="PTHR38780">
    <property type="entry name" value="PROTEIN TUSC"/>
    <property type="match status" value="1"/>
</dbReference>
<dbReference type="InterPro" id="IPR027396">
    <property type="entry name" value="DsrEFH-like"/>
</dbReference>
<proteinExistence type="inferred from homology"/>
<dbReference type="GeneID" id="77256047"/>
<sequence length="116" mass="12799">METLVIISRAPYYDWTGRESLDMAFSLAAFDQPVTLLFTGEGVNWLRKAQQADAVQQKSVEKNLSAAPIFGVSALMADHKACERYGLNEATMMPGVTVTDLHANLLEHYAHVVNLS</sequence>
<gene>
    <name evidence="2" type="ORF">MARSALSMR5_02099</name>
</gene>
<dbReference type="SUPFAM" id="SSF75169">
    <property type="entry name" value="DsrEFH-like"/>
    <property type="match status" value="1"/>
</dbReference>
<dbReference type="InterPro" id="IPR017462">
    <property type="entry name" value="Sulphur_relay_TusC/DsrF"/>
</dbReference>